<evidence type="ECO:0000259" key="7">
    <source>
        <dbReference type="PROSITE" id="PS50862"/>
    </source>
</evidence>
<evidence type="ECO:0000256" key="6">
    <source>
        <dbReference type="ARBA" id="ARBA00023146"/>
    </source>
</evidence>
<dbReference type="Pfam" id="PF00587">
    <property type="entry name" value="tRNA-synt_2b"/>
    <property type="match status" value="1"/>
</dbReference>
<comment type="caution">
    <text evidence="8">The sequence shown here is derived from an EMBL/GenBank/DDBJ whole genome shotgun (WGS) entry which is preliminary data.</text>
</comment>
<keyword evidence="1" id="KW-0963">Cytoplasm</keyword>
<protein>
    <submittedName>
        <fullName evidence="8">Glycine--tRNA ligase</fullName>
        <ecNumber evidence="8">6.1.1.14</ecNumber>
    </submittedName>
</protein>
<dbReference type="EMBL" id="JAKRCV010000073">
    <property type="protein sequence ID" value="MCG7323392.1"/>
    <property type="molecule type" value="Genomic_DNA"/>
</dbReference>
<dbReference type="InterPro" id="IPR004154">
    <property type="entry name" value="Anticodon-bd"/>
</dbReference>
<dbReference type="InterPro" id="IPR002314">
    <property type="entry name" value="aa-tRNA-synt_IIb"/>
</dbReference>
<dbReference type="PANTHER" id="PTHR10745">
    <property type="entry name" value="GLYCYL-TRNA SYNTHETASE/DNA POLYMERASE SUBUNIT GAMMA-2"/>
    <property type="match status" value="1"/>
</dbReference>
<dbReference type="SUPFAM" id="SSF55681">
    <property type="entry name" value="Class II aaRS and biotin synthetases"/>
    <property type="match status" value="1"/>
</dbReference>
<dbReference type="Pfam" id="PF03129">
    <property type="entry name" value="HGTP_anticodon"/>
    <property type="match status" value="1"/>
</dbReference>
<dbReference type="NCBIfam" id="NF003211">
    <property type="entry name" value="PRK04173.1"/>
    <property type="match status" value="1"/>
</dbReference>
<dbReference type="CDD" id="cd00858">
    <property type="entry name" value="GlyRS_anticodon"/>
    <property type="match status" value="1"/>
</dbReference>
<evidence type="ECO:0000313" key="9">
    <source>
        <dbReference type="Proteomes" id="UP001521931"/>
    </source>
</evidence>
<keyword evidence="6" id="KW-0030">Aminoacyl-tRNA synthetase</keyword>
<keyword evidence="5" id="KW-0648">Protein biosynthesis</keyword>
<evidence type="ECO:0000256" key="3">
    <source>
        <dbReference type="ARBA" id="ARBA00022741"/>
    </source>
</evidence>
<accession>A0ABS9Q691</accession>
<sequence>MPQHRSTIDDVLSLCKRRGFAYPSGEIYGGTGAWDYGPLGVALKEAIQRQWWRAMVQLREDVVGLDSSVVLPAAVWRASGHVDAYTAPVLECERCHDVAAVPELRQAAGEEGLRLDAIPCRACGAMGSWVEASPVTRLVSTRLGAGAAGGEAHYLRPELAQGAFLNFANVVTTSRRRLPFGIAQAGKAFRNELSPGAFPFRTHEFERLELAYFVEPGAAAGWHDYWVEQRREWYVRLGVDPARLRRTERPADDLAHFATRGTTLEYHYGDPEAEWGELERIADRSDDDLARHSHASGADLRYYDQRTGERYIPHVVEPVAGLTRAFMAFLVDAYAEDEAPTTRGGVEQRVVLRLHPLLAPVKVAVLPLSRHADLSPLAADLADRLRRHWMVETDDAQAIGRRYRRQDEIGTPYCVTVDFHTIGDRSVTVRDRDTMRQERVGLDALEGYLAERLVGC</sequence>
<keyword evidence="3" id="KW-0547">Nucleotide-binding</keyword>
<keyword evidence="4" id="KW-0067">ATP-binding</keyword>
<feature type="domain" description="Aminoacyl-transfer RNA synthetases class-II family profile" evidence="7">
    <location>
        <begin position="10"/>
        <end position="360"/>
    </location>
</feature>
<dbReference type="EC" id="6.1.1.14" evidence="8"/>
<keyword evidence="9" id="KW-1185">Reference proteome</keyword>
<dbReference type="PROSITE" id="PS50862">
    <property type="entry name" value="AA_TRNA_LIGASE_II"/>
    <property type="match status" value="1"/>
</dbReference>
<dbReference type="InterPro" id="IPR045864">
    <property type="entry name" value="aa-tRNA-synth_II/BPL/LPL"/>
</dbReference>
<reference evidence="8 9" key="1">
    <citation type="submission" date="2022-02" db="EMBL/GenBank/DDBJ databases">
        <title>Uncovering new skin microbiome diversity through culturing and metagenomics.</title>
        <authorList>
            <person name="Conlan S."/>
            <person name="Deming C."/>
            <person name="Nisc Comparative Sequencing Program N."/>
            <person name="Segre J.A."/>
        </authorList>
    </citation>
    <scope>NUCLEOTIDE SEQUENCE [LARGE SCALE GENOMIC DNA]</scope>
    <source>
        <strain evidence="8 9">ACRQZ</strain>
    </source>
</reference>
<dbReference type="SUPFAM" id="SSF52954">
    <property type="entry name" value="Class II aaRS ABD-related"/>
    <property type="match status" value="1"/>
</dbReference>
<evidence type="ECO:0000256" key="1">
    <source>
        <dbReference type="ARBA" id="ARBA00022490"/>
    </source>
</evidence>
<proteinExistence type="predicted"/>
<keyword evidence="2 8" id="KW-0436">Ligase</keyword>
<evidence type="ECO:0000256" key="2">
    <source>
        <dbReference type="ARBA" id="ARBA00022598"/>
    </source>
</evidence>
<evidence type="ECO:0000256" key="4">
    <source>
        <dbReference type="ARBA" id="ARBA00022840"/>
    </source>
</evidence>
<dbReference type="GO" id="GO:0004820">
    <property type="term" value="F:glycine-tRNA ligase activity"/>
    <property type="evidence" value="ECO:0007669"/>
    <property type="project" value="UniProtKB-EC"/>
</dbReference>
<dbReference type="InterPro" id="IPR006195">
    <property type="entry name" value="aa-tRNA-synth_II"/>
</dbReference>
<dbReference type="RefSeq" id="WP_239266123.1">
    <property type="nucleotide sequence ID" value="NZ_JAKRCV010000073.1"/>
</dbReference>
<dbReference type="Gene3D" id="3.40.50.800">
    <property type="entry name" value="Anticodon-binding domain"/>
    <property type="match status" value="1"/>
</dbReference>
<dbReference type="Gene3D" id="3.30.930.10">
    <property type="entry name" value="Bira Bifunctional Protein, Domain 2"/>
    <property type="match status" value="1"/>
</dbReference>
<dbReference type="InterPro" id="IPR027031">
    <property type="entry name" value="Gly-tRNA_synthase/POLG2"/>
</dbReference>
<dbReference type="InterPro" id="IPR036621">
    <property type="entry name" value="Anticodon-bd_dom_sf"/>
</dbReference>
<dbReference type="Proteomes" id="UP001521931">
    <property type="component" value="Unassembled WGS sequence"/>
</dbReference>
<dbReference type="PRINTS" id="PR01043">
    <property type="entry name" value="TRNASYNTHGLY"/>
</dbReference>
<organism evidence="8 9">
    <name type="scientific">Arsenicicoccus bolidensis</name>
    <dbReference type="NCBI Taxonomy" id="229480"/>
    <lineage>
        <taxon>Bacteria</taxon>
        <taxon>Bacillati</taxon>
        <taxon>Actinomycetota</taxon>
        <taxon>Actinomycetes</taxon>
        <taxon>Micrococcales</taxon>
        <taxon>Intrasporangiaceae</taxon>
        <taxon>Arsenicicoccus</taxon>
    </lineage>
</organism>
<dbReference type="PANTHER" id="PTHR10745:SF8">
    <property type="entry name" value="DNA POLYMERASE SUBUNIT GAMMA-2, MITOCHONDRIAL"/>
    <property type="match status" value="1"/>
</dbReference>
<evidence type="ECO:0000313" key="8">
    <source>
        <dbReference type="EMBL" id="MCG7323392.1"/>
    </source>
</evidence>
<gene>
    <name evidence="8" type="ORF">MHL29_16050</name>
</gene>
<evidence type="ECO:0000256" key="5">
    <source>
        <dbReference type="ARBA" id="ARBA00022917"/>
    </source>
</evidence>
<name>A0ABS9Q691_9MICO</name>